<comment type="caution">
    <text evidence="3">The sequence shown here is derived from an EMBL/GenBank/DDBJ whole genome shotgun (WGS) entry which is preliminary data.</text>
</comment>
<accession>A0ABW5N4A8</accession>
<keyword evidence="4" id="KW-1185">Reference proteome</keyword>
<dbReference type="InterPro" id="IPR021729">
    <property type="entry name" value="DUF3298"/>
</dbReference>
<feature type="domain" description="Deacetylase PdaC" evidence="2">
    <location>
        <begin position="52"/>
        <end position="154"/>
    </location>
</feature>
<name>A0ABW5N4A8_9FLAO</name>
<gene>
    <name evidence="3" type="ORF">ACFSTE_06515</name>
</gene>
<dbReference type="Pfam" id="PF11738">
    <property type="entry name" value="DUF3298"/>
    <property type="match status" value="1"/>
</dbReference>
<evidence type="ECO:0000259" key="2">
    <source>
        <dbReference type="Pfam" id="PF13739"/>
    </source>
</evidence>
<dbReference type="InterPro" id="IPR025303">
    <property type="entry name" value="PdaC"/>
</dbReference>
<evidence type="ECO:0000259" key="1">
    <source>
        <dbReference type="Pfam" id="PF11738"/>
    </source>
</evidence>
<evidence type="ECO:0000313" key="4">
    <source>
        <dbReference type="Proteomes" id="UP001597459"/>
    </source>
</evidence>
<dbReference type="EMBL" id="JBHULX010000004">
    <property type="protein sequence ID" value="MFD2590480.1"/>
    <property type="molecule type" value="Genomic_DNA"/>
</dbReference>
<reference evidence="4" key="1">
    <citation type="journal article" date="2019" name="Int. J. Syst. Evol. Microbiol.">
        <title>The Global Catalogue of Microorganisms (GCM) 10K type strain sequencing project: providing services to taxonomists for standard genome sequencing and annotation.</title>
        <authorList>
            <consortium name="The Broad Institute Genomics Platform"/>
            <consortium name="The Broad Institute Genome Sequencing Center for Infectious Disease"/>
            <person name="Wu L."/>
            <person name="Ma J."/>
        </authorList>
    </citation>
    <scope>NUCLEOTIDE SEQUENCE [LARGE SCALE GENOMIC DNA]</scope>
    <source>
        <strain evidence="4">KCTC 42423</strain>
    </source>
</reference>
<dbReference type="Pfam" id="PF13739">
    <property type="entry name" value="PdaC"/>
    <property type="match status" value="1"/>
</dbReference>
<dbReference type="Proteomes" id="UP001597459">
    <property type="component" value="Unassembled WGS sequence"/>
</dbReference>
<dbReference type="PROSITE" id="PS51257">
    <property type="entry name" value="PROKAR_LIPOPROTEIN"/>
    <property type="match status" value="1"/>
</dbReference>
<feature type="domain" description="DUF3298" evidence="1">
    <location>
        <begin position="180"/>
        <end position="249"/>
    </location>
</feature>
<dbReference type="InterPro" id="IPR037126">
    <property type="entry name" value="PdaC/RsiV-like_sf"/>
</dbReference>
<sequence length="261" mass="29338">MIWTKTYFSKNIIGILCISILLSACNKVESLTFQTSKITTDSLFPEECRDIDCANIEINLIEAIENSALAEAVNSEIEKVITADLTMSQETAESTIQKAAIDFNDVFKKNIEEFPDETHLYEAIFNTSVSLQNDYLISILVNKYTYTGGAHGNSYSTYLNISKKNGKLIPTDQLFADKQLFLKVAESVFRKSQKIPSDAPINSTGFFFENDVFSLPENIGFTDQEVILYYNTYEVNSYANGPIEVKINREEIDTALSSEVL</sequence>
<protein>
    <submittedName>
        <fullName evidence="3">DUF3298 and DUF4163 domain-containing protein</fullName>
    </submittedName>
</protein>
<dbReference type="Gene3D" id="3.30.565.40">
    <property type="entry name" value="Fervidobacterium nodosum Rt17-B1 like"/>
    <property type="match status" value="1"/>
</dbReference>
<dbReference type="RefSeq" id="WP_176028405.1">
    <property type="nucleotide sequence ID" value="NZ_JBHSJV010000001.1"/>
</dbReference>
<proteinExistence type="predicted"/>
<evidence type="ECO:0000313" key="3">
    <source>
        <dbReference type="EMBL" id="MFD2590480.1"/>
    </source>
</evidence>
<dbReference type="Gene3D" id="3.90.640.20">
    <property type="entry name" value="Heat-shock cognate protein, ATPase"/>
    <property type="match status" value="1"/>
</dbReference>
<organism evidence="3 4">
    <name type="scientific">Aquimarina hainanensis</name>
    <dbReference type="NCBI Taxonomy" id="1578017"/>
    <lineage>
        <taxon>Bacteria</taxon>
        <taxon>Pseudomonadati</taxon>
        <taxon>Bacteroidota</taxon>
        <taxon>Flavobacteriia</taxon>
        <taxon>Flavobacteriales</taxon>
        <taxon>Flavobacteriaceae</taxon>
        <taxon>Aquimarina</taxon>
    </lineage>
</organism>